<evidence type="ECO:0000256" key="5">
    <source>
        <dbReference type="ARBA" id="ARBA00023136"/>
    </source>
</evidence>
<gene>
    <name evidence="9" type="primary">gfral</name>
</gene>
<keyword evidence="5" id="KW-0472">Membrane</keyword>
<reference evidence="10" key="1">
    <citation type="submission" date="2012-01" db="EMBL/GenBank/DDBJ databases">
        <title>The Genome Sequence of Oreochromis niloticus (Nile Tilapia).</title>
        <authorList>
            <consortium name="Broad Institute Genome Assembly Team"/>
            <consortium name="Broad Institute Sequencing Platform"/>
            <person name="Di Palma F."/>
            <person name="Johnson J."/>
            <person name="Lander E.S."/>
            <person name="Lindblad-Toh K."/>
        </authorList>
    </citation>
    <scope>NUCLEOTIDE SEQUENCE [LARGE SCALE GENOMIC DNA]</scope>
</reference>
<name>A0A669C6H8_ORENI</name>
<keyword evidence="4" id="KW-0732">Signal</keyword>
<dbReference type="GO" id="GO:0043235">
    <property type="term" value="C:receptor complex"/>
    <property type="evidence" value="ECO:0007669"/>
    <property type="project" value="TreeGrafter"/>
</dbReference>
<evidence type="ECO:0000256" key="2">
    <source>
        <dbReference type="ARBA" id="ARBA00005961"/>
    </source>
</evidence>
<dbReference type="InterPro" id="IPR016017">
    <property type="entry name" value="GDNF/GAS1"/>
</dbReference>
<dbReference type="GO" id="GO:0007169">
    <property type="term" value="P:cell surface receptor protein tyrosine kinase signaling pathway"/>
    <property type="evidence" value="ECO:0007669"/>
    <property type="project" value="UniProtKB-ARBA"/>
</dbReference>
<protein>
    <recommendedName>
        <fullName evidence="8">GDNF/GAS1 domain-containing protein</fullName>
    </recommendedName>
</protein>
<evidence type="ECO:0000256" key="3">
    <source>
        <dbReference type="ARBA" id="ARBA00022475"/>
    </source>
</evidence>
<dbReference type="Pfam" id="PF02351">
    <property type="entry name" value="GDNF"/>
    <property type="match status" value="2"/>
</dbReference>
<dbReference type="GeneTree" id="ENSGT00730000111274"/>
<comment type="subcellular location">
    <subcellularLocation>
        <location evidence="1">Cell membrane</location>
    </subcellularLocation>
</comment>
<dbReference type="SMART" id="SM00907">
    <property type="entry name" value="GDNF"/>
    <property type="match status" value="1"/>
</dbReference>
<dbReference type="AlphaFoldDB" id="A0A669C6H8"/>
<organism evidence="9 10">
    <name type="scientific">Oreochromis niloticus</name>
    <name type="common">Nile tilapia</name>
    <name type="synonym">Tilapia nilotica</name>
    <dbReference type="NCBI Taxonomy" id="8128"/>
    <lineage>
        <taxon>Eukaryota</taxon>
        <taxon>Metazoa</taxon>
        <taxon>Chordata</taxon>
        <taxon>Craniata</taxon>
        <taxon>Vertebrata</taxon>
        <taxon>Euteleostomi</taxon>
        <taxon>Actinopterygii</taxon>
        <taxon>Neopterygii</taxon>
        <taxon>Teleostei</taxon>
        <taxon>Neoteleostei</taxon>
        <taxon>Acanthomorphata</taxon>
        <taxon>Ovalentaria</taxon>
        <taxon>Cichlomorphae</taxon>
        <taxon>Cichliformes</taxon>
        <taxon>Cichlidae</taxon>
        <taxon>African cichlids</taxon>
        <taxon>Pseudocrenilabrinae</taxon>
        <taxon>Oreochromini</taxon>
        <taxon>Oreochromis</taxon>
    </lineage>
</organism>
<evidence type="ECO:0000256" key="6">
    <source>
        <dbReference type="ARBA" id="ARBA00023170"/>
    </source>
</evidence>
<proteinExistence type="inferred from homology"/>
<sequence length="279" mass="31725">IKGSEVCNMTIQTILHQYPSLRGCMCAWEEELCDSIQVLATQCHQKPGAVFSEVSTIRYDGAGSCLDQFRACVSDSVCNRYLAPMLQACKSGQCNDEGCQRETLRFYRNVPQNVAEMLVMCECEASDQSCVNMKTGLHSGTCGDEIWHPLIPHNTHFLCINRGLLEHFQAKCWSPEEAQCIDSDLPRDECFTRMDPELILGADSECKRAFVATLGTVLHHPCTCKRLYNDDLLTCSMIHEVLHNRSRFSEYLFFLSRISRKRDKTKFHHPQKSNCVVIL</sequence>
<feature type="domain" description="GDNF/GAS1" evidence="8">
    <location>
        <begin position="65"/>
        <end position="142"/>
    </location>
</feature>
<reference evidence="9" key="3">
    <citation type="submission" date="2025-09" db="UniProtKB">
        <authorList>
            <consortium name="Ensembl"/>
        </authorList>
    </citation>
    <scope>IDENTIFICATION</scope>
</reference>
<comment type="similarity">
    <text evidence="2">Belongs to the GDNFR family.</text>
</comment>
<keyword evidence="7" id="KW-0325">Glycoprotein</keyword>
<dbReference type="Proteomes" id="UP000005207">
    <property type="component" value="Linkage group LG13"/>
</dbReference>
<evidence type="ECO:0000256" key="1">
    <source>
        <dbReference type="ARBA" id="ARBA00004236"/>
    </source>
</evidence>
<dbReference type="PANTHER" id="PTHR10269">
    <property type="entry name" value="GDNF RECEPTOR ALPHA"/>
    <property type="match status" value="1"/>
</dbReference>
<dbReference type="InterPro" id="IPR003438">
    <property type="entry name" value="GDNF_rcpt"/>
</dbReference>
<dbReference type="GO" id="GO:0038023">
    <property type="term" value="F:signaling receptor activity"/>
    <property type="evidence" value="ECO:0007669"/>
    <property type="project" value="InterPro"/>
</dbReference>
<evidence type="ECO:0000313" key="9">
    <source>
        <dbReference type="Ensembl" id="ENSONIP00000043099.1"/>
    </source>
</evidence>
<dbReference type="GO" id="GO:0007399">
    <property type="term" value="P:nervous system development"/>
    <property type="evidence" value="ECO:0007669"/>
    <property type="project" value="TreeGrafter"/>
</dbReference>
<dbReference type="InterPro" id="IPR037193">
    <property type="entry name" value="GDNF_alpha"/>
</dbReference>
<reference evidence="9" key="2">
    <citation type="submission" date="2025-08" db="UniProtKB">
        <authorList>
            <consortium name="Ensembl"/>
        </authorList>
    </citation>
    <scope>IDENTIFICATION</scope>
</reference>
<keyword evidence="6" id="KW-0675">Receptor</keyword>
<dbReference type="SUPFAM" id="SSF110035">
    <property type="entry name" value="GDNF receptor-like"/>
    <property type="match status" value="1"/>
</dbReference>
<keyword evidence="3" id="KW-1003">Cell membrane</keyword>
<dbReference type="Ensembl" id="ENSONIT00000071945.1">
    <property type="protein sequence ID" value="ENSONIP00000043099.1"/>
    <property type="gene ID" value="ENSONIG00000009723.2"/>
</dbReference>
<evidence type="ECO:0000313" key="10">
    <source>
        <dbReference type="Proteomes" id="UP000005207"/>
    </source>
</evidence>
<evidence type="ECO:0000256" key="7">
    <source>
        <dbReference type="ARBA" id="ARBA00023180"/>
    </source>
</evidence>
<dbReference type="GO" id="GO:0009897">
    <property type="term" value="C:external side of plasma membrane"/>
    <property type="evidence" value="ECO:0007669"/>
    <property type="project" value="TreeGrafter"/>
</dbReference>
<accession>A0A669C6H8</accession>
<keyword evidence="10" id="KW-1185">Reference proteome</keyword>
<evidence type="ECO:0000256" key="4">
    <source>
        <dbReference type="ARBA" id="ARBA00022729"/>
    </source>
</evidence>
<evidence type="ECO:0000259" key="8">
    <source>
        <dbReference type="SMART" id="SM00907"/>
    </source>
</evidence>
<dbReference type="PANTHER" id="PTHR10269:SF1">
    <property type="entry name" value="GDNF FAMILY RECEPTOR ALPHA-LIKE"/>
    <property type="match status" value="1"/>
</dbReference>